<dbReference type="GO" id="GO:0098793">
    <property type="term" value="C:presynapse"/>
    <property type="evidence" value="ECO:0007669"/>
    <property type="project" value="GOC"/>
</dbReference>
<dbReference type="FunFam" id="1.20.5.110:FF:000079">
    <property type="entry name" value="synaptosomal-associated protein 29"/>
    <property type="match status" value="1"/>
</dbReference>
<evidence type="ECO:0000256" key="2">
    <source>
        <dbReference type="ARBA" id="ARBA00022448"/>
    </source>
</evidence>
<gene>
    <name evidence="8" type="primary">106086513</name>
</gene>
<evidence type="ECO:0000256" key="5">
    <source>
        <dbReference type="SAM" id="Coils"/>
    </source>
</evidence>
<feature type="region of interest" description="Disordered" evidence="6">
    <location>
        <begin position="26"/>
        <end position="58"/>
    </location>
</feature>
<accession>A0A1I8P4H6</accession>
<dbReference type="GO" id="GO:0005886">
    <property type="term" value="C:plasma membrane"/>
    <property type="evidence" value="ECO:0007669"/>
    <property type="project" value="TreeGrafter"/>
</dbReference>
<evidence type="ECO:0000313" key="9">
    <source>
        <dbReference type="Proteomes" id="UP000095300"/>
    </source>
</evidence>
<dbReference type="GO" id="GO:0016082">
    <property type="term" value="P:synaptic vesicle priming"/>
    <property type="evidence" value="ECO:0007669"/>
    <property type="project" value="TreeGrafter"/>
</dbReference>
<dbReference type="Gene3D" id="1.20.5.110">
    <property type="match status" value="2"/>
</dbReference>
<evidence type="ECO:0000256" key="3">
    <source>
        <dbReference type="ARBA" id="ARBA00022927"/>
    </source>
</evidence>
<dbReference type="FunFam" id="1.20.5.110:FF:000041">
    <property type="entry name" value="Synaptosomal-associated protein 29"/>
    <property type="match status" value="1"/>
</dbReference>
<dbReference type="PANTHER" id="PTHR19305">
    <property type="entry name" value="SYNAPTOSOMAL ASSOCIATED PROTEIN"/>
    <property type="match status" value="1"/>
</dbReference>
<dbReference type="VEuPathDB" id="VectorBase:SCAU004746"/>
<dbReference type="KEGG" id="scac:106086513"/>
<protein>
    <recommendedName>
        <fullName evidence="7">t-SNARE coiled-coil homology domain-containing protein</fullName>
    </recommendedName>
</protein>
<feature type="region of interest" description="Disordered" evidence="6">
    <location>
        <begin position="152"/>
        <end position="222"/>
    </location>
</feature>
<dbReference type="GO" id="GO:0015031">
    <property type="term" value="P:protein transport"/>
    <property type="evidence" value="ECO:0007669"/>
    <property type="project" value="UniProtKB-KW"/>
</dbReference>
<evidence type="ECO:0000313" key="8">
    <source>
        <dbReference type="EnsemblMetazoa" id="SCAU004746-PA"/>
    </source>
</evidence>
<dbReference type="AlphaFoldDB" id="A0A1I8P4H6"/>
<keyword evidence="3" id="KW-0653">Protein transport</keyword>
<name>A0A1I8P4H6_STOCA</name>
<comment type="similarity">
    <text evidence="1">Belongs to the SNAP-25 family.</text>
</comment>
<keyword evidence="9" id="KW-1185">Reference proteome</keyword>
<feature type="compositionally biased region" description="Polar residues" evidence="6">
    <location>
        <begin position="208"/>
        <end position="222"/>
    </location>
</feature>
<feature type="domain" description="T-SNARE coiled-coil homology" evidence="7">
    <location>
        <begin position="79"/>
        <end position="141"/>
    </location>
</feature>
<sequence length="287" mass="32651">MSDKYLQPVNNHFAFDSNLEDVDDNEFLKNSRNPRNNGNGSENTGGRGGAIPRHIDGNNSDNCQDEAARKHQIFEQKRREIEERTLESTQRSLGLLYDSEQVGTSTAVELAKQREQLERTNRNLDDINASLRYSQKHLNGIKSVFGSIRNYFSGSRETPNTVSERKLSSDSHSSQPADRAKIDGPSVASSTIRYEQHPISRLRDDVRSQQNNQTQNTARSNQFETQLETNLNDMCDNLSRLKNLASELGTEIETQNELLDNMNYKIEDVDMKLSRQNKDISKLLGKK</sequence>
<feature type="compositionally biased region" description="Basic and acidic residues" evidence="6">
    <location>
        <begin position="194"/>
        <end position="207"/>
    </location>
</feature>
<dbReference type="SMART" id="SM00397">
    <property type="entry name" value="t_SNARE"/>
    <property type="match status" value="2"/>
</dbReference>
<feature type="compositionally biased region" description="Low complexity" evidence="6">
    <location>
        <begin position="30"/>
        <end position="42"/>
    </location>
</feature>
<dbReference type="GO" id="GO:0031201">
    <property type="term" value="C:SNARE complex"/>
    <property type="evidence" value="ECO:0007669"/>
    <property type="project" value="TreeGrafter"/>
</dbReference>
<dbReference type="GO" id="GO:0031629">
    <property type="term" value="P:synaptic vesicle fusion to presynaptic active zone membrane"/>
    <property type="evidence" value="ECO:0007669"/>
    <property type="project" value="TreeGrafter"/>
</dbReference>
<feature type="coiled-coil region" evidence="5">
    <location>
        <begin position="64"/>
        <end position="130"/>
    </location>
</feature>
<dbReference type="GO" id="GO:0005484">
    <property type="term" value="F:SNAP receptor activity"/>
    <property type="evidence" value="ECO:0007669"/>
    <property type="project" value="TreeGrafter"/>
</dbReference>
<evidence type="ECO:0000256" key="4">
    <source>
        <dbReference type="ARBA" id="ARBA00023054"/>
    </source>
</evidence>
<organism evidence="8 9">
    <name type="scientific">Stomoxys calcitrans</name>
    <name type="common">Stable fly</name>
    <name type="synonym">Conops calcitrans</name>
    <dbReference type="NCBI Taxonomy" id="35570"/>
    <lineage>
        <taxon>Eukaryota</taxon>
        <taxon>Metazoa</taxon>
        <taxon>Ecdysozoa</taxon>
        <taxon>Arthropoda</taxon>
        <taxon>Hexapoda</taxon>
        <taxon>Insecta</taxon>
        <taxon>Pterygota</taxon>
        <taxon>Neoptera</taxon>
        <taxon>Endopterygota</taxon>
        <taxon>Diptera</taxon>
        <taxon>Brachycera</taxon>
        <taxon>Muscomorpha</taxon>
        <taxon>Muscoidea</taxon>
        <taxon>Muscidae</taxon>
        <taxon>Stomoxys</taxon>
    </lineage>
</organism>
<dbReference type="CDD" id="cd15887">
    <property type="entry name" value="SNARE_SNAP29N"/>
    <property type="match status" value="1"/>
</dbReference>
<dbReference type="InterPro" id="IPR000727">
    <property type="entry name" value="T_SNARE_dom"/>
</dbReference>
<feature type="compositionally biased region" description="Polar residues" evidence="6">
    <location>
        <begin position="152"/>
        <end position="162"/>
    </location>
</feature>
<feature type="domain" description="T-SNARE coiled-coil homology" evidence="7">
    <location>
        <begin position="221"/>
        <end position="283"/>
    </location>
</feature>
<dbReference type="PROSITE" id="PS50192">
    <property type="entry name" value="T_SNARE"/>
    <property type="match status" value="2"/>
</dbReference>
<evidence type="ECO:0000256" key="6">
    <source>
        <dbReference type="SAM" id="MobiDB-lite"/>
    </source>
</evidence>
<proteinExistence type="inferred from homology"/>
<evidence type="ECO:0000256" key="1">
    <source>
        <dbReference type="ARBA" id="ARBA00009480"/>
    </source>
</evidence>
<keyword evidence="2" id="KW-0813">Transport</keyword>
<dbReference type="STRING" id="35570.A0A1I8P4H6"/>
<dbReference type="GO" id="GO:0019905">
    <property type="term" value="F:syntaxin binding"/>
    <property type="evidence" value="ECO:0007669"/>
    <property type="project" value="TreeGrafter"/>
</dbReference>
<dbReference type="CDD" id="cd15856">
    <property type="entry name" value="SNARE_SNAP29C"/>
    <property type="match status" value="1"/>
</dbReference>
<evidence type="ECO:0000259" key="7">
    <source>
        <dbReference type="PROSITE" id="PS50192"/>
    </source>
</evidence>
<dbReference type="PANTHER" id="PTHR19305:SF9">
    <property type="entry name" value="SYNAPTOSOMAL-ASSOCIATED PROTEIN 29"/>
    <property type="match status" value="1"/>
</dbReference>
<dbReference type="OrthoDB" id="18679at2759"/>
<keyword evidence="4 5" id="KW-0175">Coiled coil</keyword>
<dbReference type="SUPFAM" id="SSF58038">
    <property type="entry name" value="SNARE fusion complex"/>
    <property type="match status" value="2"/>
</dbReference>
<dbReference type="EnsemblMetazoa" id="SCAU004746-RA">
    <property type="protein sequence ID" value="SCAU004746-PA"/>
    <property type="gene ID" value="SCAU004746"/>
</dbReference>
<reference evidence="8" key="1">
    <citation type="submission" date="2020-05" db="UniProtKB">
        <authorList>
            <consortium name="EnsemblMetazoa"/>
        </authorList>
    </citation>
    <scope>IDENTIFICATION</scope>
    <source>
        <strain evidence="8">USDA</strain>
    </source>
</reference>
<dbReference type="Proteomes" id="UP000095300">
    <property type="component" value="Unassembled WGS sequence"/>
</dbReference>